<feature type="domain" description="Lambda-carrageenase beta-propeller" evidence="4">
    <location>
        <begin position="49"/>
        <end position="329"/>
    </location>
</feature>
<dbReference type="Pfam" id="PF25290">
    <property type="entry name" value="CGLA_M"/>
    <property type="match status" value="1"/>
</dbReference>
<dbReference type="InterPro" id="IPR015943">
    <property type="entry name" value="WD40/YVTN_repeat-like_dom_sf"/>
</dbReference>
<name>A0ABU5MSD9_9BACT</name>
<evidence type="ECO:0000259" key="2">
    <source>
        <dbReference type="Pfam" id="PF25290"/>
    </source>
</evidence>
<organism evidence="5 6">
    <name type="scientific">Pontiella agarivorans</name>
    <dbReference type="NCBI Taxonomy" id="3038953"/>
    <lineage>
        <taxon>Bacteria</taxon>
        <taxon>Pseudomonadati</taxon>
        <taxon>Kiritimatiellota</taxon>
        <taxon>Kiritimatiellia</taxon>
        <taxon>Kiritimatiellales</taxon>
        <taxon>Pontiellaceae</taxon>
        <taxon>Pontiella</taxon>
    </lineage>
</organism>
<dbReference type="InterPro" id="IPR057420">
    <property type="entry name" value="Beta-prop_CGLA"/>
</dbReference>
<comment type="caution">
    <text evidence="5">The sequence shown here is derived from an EMBL/GenBank/DDBJ whole genome shotgun (WGS) entry which is preliminary data.</text>
</comment>
<keyword evidence="1" id="KW-0732">Signal</keyword>
<dbReference type="Pfam" id="PF25292">
    <property type="entry name" value="Beta-prop_CGLA"/>
    <property type="match status" value="1"/>
</dbReference>
<dbReference type="Gene3D" id="2.130.10.10">
    <property type="entry name" value="YVTN repeat-like/Quinoprotein amine dehydrogenase"/>
    <property type="match status" value="1"/>
</dbReference>
<evidence type="ECO:0000313" key="5">
    <source>
        <dbReference type="EMBL" id="MDZ8117048.1"/>
    </source>
</evidence>
<feature type="domain" description="Lambda-carrageenase C-terminal" evidence="3">
    <location>
        <begin position="816"/>
        <end position="887"/>
    </location>
</feature>
<dbReference type="RefSeq" id="WP_322606854.1">
    <property type="nucleotide sequence ID" value="NZ_JARVCO010000002.1"/>
</dbReference>
<sequence length="889" mass="99353">MKLRLTVILFTLAVLAGDGDAASFITGGNALRSAVPGIIKSTPVLFCGELDGAVSCYTLEGKKLWRNPSQSPAVLFELAAVDVDNDGRDDLLSASGDGSITCWNANGTLRWRFRGDRKIRFNEVAVLKRGTDLTIFAGGNDRMVYALDRNGKLIDSHEFPGAIRKLEVGDFKKDGEPLLFVMSMKHDKSGWISFGFHDPDHLAKEVASLSPRKRTKRLSGIITDLRVTDLDRDGRDDLMVFINESPTMCVVNGDFEEIAGYDTSKAKDKELRRSKQRYAHTSGISVAPARDEILMQFGRTFYLLDDEGNLKDWSGDISARFPMSDFVYHPAVNRLFGIGSVAGDNGVYEFDLQKDDWWKDHVQPQGRIAEVNRNLETLYKQVVSFVPPAYQKPADKPWVMGYNGEIPDDIAKLKFNEVVMVKQQSWGEDYNRVPIVEAVGAEFGNKRDKRKKYSDTQEDLVRQAREFESEGMPFTVWAGHGSDPFYVSIDTLEAVLEAAPSTCYGFIYAEMANTKDPRIHYFIDQYMPRLAAACRKQGRAKLFFRYKQTFWATTVHMHPWCDLFLSGKYADVLAPATEDTNSTTQELNLSGRVGMFAGGYVNDFAMRLIDDNPTGWRPLAPGRQKTISPFLRSGVMRAAYGARYGVLWNFKGHDGPGLELLMGLMGSGVLPLAEADDLLSIGSWHLMDEIPYEIEERAHGLGHDISQYLESDYERVISCSEVHWGGASVPEYDFSKVLGVDYRWLNFMPELPYGMIPIAPVEYGKQLKQTGTPYVVSDSQSGFVDGQKIPAAQFGPAMLRSAQAGAGRMPVVVKGAAWSAIRLDQTHVRLILIDPGYLDPQERQVEIRFQHRQPVNVTDILTAETFSAEGDRVSLSVPAGSMRFIDLTY</sequence>
<evidence type="ECO:0000259" key="3">
    <source>
        <dbReference type="Pfam" id="PF25291"/>
    </source>
</evidence>
<evidence type="ECO:0008006" key="7">
    <source>
        <dbReference type="Google" id="ProtNLM"/>
    </source>
</evidence>
<proteinExistence type="predicted"/>
<dbReference type="Proteomes" id="UP001290861">
    <property type="component" value="Unassembled WGS sequence"/>
</dbReference>
<feature type="chain" id="PRO_5046315833" description="Lambda-carrageenase" evidence="1">
    <location>
        <begin position="17"/>
        <end position="889"/>
    </location>
</feature>
<evidence type="ECO:0000256" key="1">
    <source>
        <dbReference type="SAM" id="SignalP"/>
    </source>
</evidence>
<accession>A0ABU5MSD9</accession>
<feature type="domain" description="Lambda-carrageenase middle" evidence="2">
    <location>
        <begin position="441"/>
        <end position="768"/>
    </location>
</feature>
<protein>
    <recommendedName>
        <fullName evidence="7">Lambda-carrageenase</fullName>
    </recommendedName>
</protein>
<gene>
    <name evidence="5" type="ORF">P9H32_00285</name>
</gene>
<dbReference type="InterPro" id="IPR057421">
    <property type="entry name" value="CGLA_M"/>
</dbReference>
<dbReference type="EMBL" id="JARVCO010000002">
    <property type="protein sequence ID" value="MDZ8117048.1"/>
    <property type="molecule type" value="Genomic_DNA"/>
</dbReference>
<dbReference type="InterPro" id="IPR057422">
    <property type="entry name" value="CGLA_C"/>
</dbReference>
<dbReference type="SUPFAM" id="SSF50998">
    <property type="entry name" value="Quinoprotein alcohol dehydrogenase-like"/>
    <property type="match status" value="1"/>
</dbReference>
<reference evidence="5 6" key="1">
    <citation type="journal article" date="2024" name="Appl. Environ. Microbiol.">
        <title>Pontiella agarivorans sp. nov., a novel marine anaerobic bacterium capable of degrading macroalgal polysaccharides and fixing nitrogen.</title>
        <authorList>
            <person name="Liu N."/>
            <person name="Kivenson V."/>
            <person name="Peng X."/>
            <person name="Cui Z."/>
            <person name="Lankiewicz T.S."/>
            <person name="Gosselin K.M."/>
            <person name="English C.J."/>
            <person name="Blair E.M."/>
            <person name="O'Malley M.A."/>
            <person name="Valentine D.L."/>
        </authorList>
    </citation>
    <scope>NUCLEOTIDE SEQUENCE [LARGE SCALE GENOMIC DNA]</scope>
    <source>
        <strain evidence="5 6">NLcol2</strain>
    </source>
</reference>
<feature type="signal peptide" evidence="1">
    <location>
        <begin position="1"/>
        <end position="16"/>
    </location>
</feature>
<evidence type="ECO:0000313" key="6">
    <source>
        <dbReference type="Proteomes" id="UP001290861"/>
    </source>
</evidence>
<keyword evidence="6" id="KW-1185">Reference proteome</keyword>
<dbReference type="Pfam" id="PF25291">
    <property type="entry name" value="CGLA_C"/>
    <property type="match status" value="1"/>
</dbReference>
<evidence type="ECO:0000259" key="4">
    <source>
        <dbReference type="Pfam" id="PF25292"/>
    </source>
</evidence>
<dbReference type="InterPro" id="IPR011047">
    <property type="entry name" value="Quinoprotein_ADH-like_sf"/>
</dbReference>